<dbReference type="Pfam" id="PF04082">
    <property type="entry name" value="Fungal_trans"/>
    <property type="match status" value="1"/>
</dbReference>
<dbReference type="GO" id="GO:0003677">
    <property type="term" value="F:DNA binding"/>
    <property type="evidence" value="ECO:0007669"/>
    <property type="project" value="InterPro"/>
</dbReference>
<dbReference type="SMART" id="SM00066">
    <property type="entry name" value="GAL4"/>
    <property type="match status" value="1"/>
</dbReference>
<dbReference type="OrthoDB" id="5121955at2759"/>
<feature type="region of interest" description="Disordered" evidence="3">
    <location>
        <begin position="661"/>
        <end position="680"/>
    </location>
</feature>
<dbReference type="SUPFAM" id="SSF57701">
    <property type="entry name" value="Zn2/Cys6 DNA-binding domain"/>
    <property type="match status" value="1"/>
</dbReference>
<reference evidence="5" key="2">
    <citation type="submission" date="2020-05" db="EMBL/GenBank/DDBJ databases">
        <authorList>
            <person name="Kim H.-S."/>
            <person name="Proctor R.H."/>
            <person name="Brown D.W."/>
        </authorList>
    </citation>
    <scope>NUCLEOTIDE SEQUENCE</scope>
    <source>
        <strain evidence="5">NRRL 20472</strain>
    </source>
</reference>
<dbReference type="GO" id="GO:0008270">
    <property type="term" value="F:zinc ion binding"/>
    <property type="evidence" value="ECO:0007669"/>
    <property type="project" value="InterPro"/>
</dbReference>
<evidence type="ECO:0000259" key="4">
    <source>
        <dbReference type="PROSITE" id="PS50048"/>
    </source>
</evidence>
<dbReference type="PROSITE" id="PS50048">
    <property type="entry name" value="ZN2_CY6_FUNGAL_2"/>
    <property type="match status" value="1"/>
</dbReference>
<keyword evidence="1" id="KW-0479">Metal-binding</keyword>
<evidence type="ECO:0000256" key="3">
    <source>
        <dbReference type="SAM" id="MobiDB-lite"/>
    </source>
</evidence>
<keyword evidence="2" id="KW-0539">Nucleus</keyword>
<dbReference type="PROSITE" id="PS00463">
    <property type="entry name" value="ZN2_CY6_FUNGAL_1"/>
    <property type="match status" value="1"/>
</dbReference>
<proteinExistence type="predicted"/>
<dbReference type="CDD" id="cd12148">
    <property type="entry name" value="fungal_TF_MHR"/>
    <property type="match status" value="1"/>
</dbReference>
<dbReference type="InterPro" id="IPR052761">
    <property type="entry name" value="Fungal_Detox/Toxin_TFs"/>
</dbReference>
<dbReference type="CDD" id="cd00067">
    <property type="entry name" value="GAL4"/>
    <property type="match status" value="1"/>
</dbReference>
<dbReference type="PANTHER" id="PTHR47425">
    <property type="entry name" value="FARB-RELATED"/>
    <property type="match status" value="1"/>
</dbReference>
<dbReference type="InterPro" id="IPR007219">
    <property type="entry name" value="XnlR_reg_dom"/>
</dbReference>
<reference evidence="5" key="1">
    <citation type="journal article" date="2020" name="BMC Genomics">
        <title>Correction to: Identification and distribution of gene clusters required for synthesis of sphingolipid metabolism inhibitors in diverse species of the filamentous fungus Fusarium.</title>
        <authorList>
            <person name="Kim H.S."/>
            <person name="Lohmar J.M."/>
            <person name="Busman M."/>
            <person name="Brown D.W."/>
            <person name="Naumann T.A."/>
            <person name="Divon H.H."/>
            <person name="Lysoe E."/>
            <person name="Uhlig S."/>
            <person name="Proctor R.H."/>
        </authorList>
    </citation>
    <scope>NUCLEOTIDE SEQUENCE</scope>
    <source>
        <strain evidence="5">NRRL 20472</strain>
    </source>
</reference>
<dbReference type="InterPro" id="IPR001138">
    <property type="entry name" value="Zn2Cys6_DnaBD"/>
</dbReference>
<protein>
    <recommendedName>
        <fullName evidence="4">Zn(2)-C6 fungal-type domain-containing protein</fullName>
    </recommendedName>
</protein>
<sequence>MQATKSTRKRVSRACNLCRARKVRCIIENPSGPCVNCRHNDKVCTFKRRHGIISHTPRIRPNDPPTPRSIEDSITTDTHDVDQSSNRKPSPTSPTQITTAASIASNKSLPEPLNNCPQDVAQVPAPPCHPDYAFLQVPDTKDLFPQDLAFLVSQGCFIVPQRAALDDFLRQYFLHVHPMLPILNEKDFWLSYNSVDSDVEYEMPMLVLQGLLFISSGFVSSDTIKLLGFQDVHQAKLAFYRRSKLLYDFNVEKSSIAIAQASLLLAHTHLIPRCIAGNKPLGSIWLGIAISYARVAKAHCYASLRPNNDIEVAKVQKLRNTLKRLWWCCIICDRLLPLTSRQSIKITPSNFSFSGSSVLGSADLSDELYNSDVYDSTTKTLHAELLSKLVDLCVVLTDVLTVTAVLYNNPSWMLSGRMEVAKDAGLCQMDLRRWYNAWSETKATLDERMAEEESTATSIILFKNLIEMYYHSARLSVCHYNILRSSLLPPSQSDVQLRRQSEDLQGSASRVTECLLEFDRLGLSRWLPMTAIGCTAFPLALQMIDVELRRPKQKTTAPQTDGALTQKQQHVDNLLKQMKSYKQRYYITDWVMRAIRHVVELAGQRSPSPPASEGDTSSPKSCLDMLQNRPSYYLRLVMTLDMSISNGKLPDECDFPPSLRKASRHGLGAKSQSVSMPAVDDQSRKRFSAMNKDLIPNNLSEIMGQSGSSNSSDLQNQIQMQDSRMVDQESFFNNKQPFPVDLTAALCEITNIPPLDFSDMSLMDPTHFNDLSGVPFWPYELLGSPPDTLGQVDEVGMNDVMYTGFLGDMNEKSASDGNGKEGVPVSLPMDSF</sequence>
<evidence type="ECO:0000313" key="6">
    <source>
        <dbReference type="Proteomes" id="UP000622797"/>
    </source>
</evidence>
<evidence type="ECO:0000256" key="1">
    <source>
        <dbReference type="ARBA" id="ARBA00022723"/>
    </source>
</evidence>
<feature type="region of interest" description="Disordered" evidence="3">
    <location>
        <begin position="810"/>
        <end position="832"/>
    </location>
</feature>
<dbReference type="Gene3D" id="4.10.240.10">
    <property type="entry name" value="Zn(2)-C6 fungal-type DNA-binding domain"/>
    <property type="match status" value="1"/>
</dbReference>
<dbReference type="GO" id="GO:0000981">
    <property type="term" value="F:DNA-binding transcription factor activity, RNA polymerase II-specific"/>
    <property type="evidence" value="ECO:0007669"/>
    <property type="project" value="InterPro"/>
</dbReference>
<evidence type="ECO:0000313" key="5">
    <source>
        <dbReference type="EMBL" id="KAF4969569.1"/>
    </source>
</evidence>
<dbReference type="PANTHER" id="PTHR47425:SF2">
    <property type="entry name" value="FARB-RELATED"/>
    <property type="match status" value="1"/>
</dbReference>
<gene>
    <name evidence="5" type="ORF">FSARC_3224</name>
</gene>
<dbReference type="AlphaFoldDB" id="A0A8H4U4S1"/>
<dbReference type="GO" id="GO:0006351">
    <property type="term" value="P:DNA-templated transcription"/>
    <property type="evidence" value="ECO:0007669"/>
    <property type="project" value="InterPro"/>
</dbReference>
<feature type="domain" description="Zn(2)-C6 fungal-type" evidence="4">
    <location>
        <begin position="14"/>
        <end position="46"/>
    </location>
</feature>
<feature type="compositionally biased region" description="Polar residues" evidence="3">
    <location>
        <begin position="83"/>
        <end position="97"/>
    </location>
</feature>
<dbReference type="EMBL" id="JABEXW010000157">
    <property type="protein sequence ID" value="KAF4969569.1"/>
    <property type="molecule type" value="Genomic_DNA"/>
</dbReference>
<feature type="region of interest" description="Disordered" evidence="3">
    <location>
        <begin position="55"/>
        <end position="97"/>
    </location>
</feature>
<comment type="caution">
    <text evidence="5">The sequence shown here is derived from an EMBL/GenBank/DDBJ whole genome shotgun (WGS) entry which is preliminary data.</text>
</comment>
<evidence type="ECO:0000256" key="2">
    <source>
        <dbReference type="ARBA" id="ARBA00023242"/>
    </source>
</evidence>
<dbReference type="InterPro" id="IPR036864">
    <property type="entry name" value="Zn2-C6_fun-type_DNA-bd_sf"/>
</dbReference>
<keyword evidence="6" id="KW-1185">Reference proteome</keyword>
<dbReference type="Proteomes" id="UP000622797">
    <property type="component" value="Unassembled WGS sequence"/>
</dbReference>
<accession>A0A8H4U4S1</accession>
<organism evidence="5 6">
    <name type="scientific">Fusarium sarcochroum</name>
    <dbReference type="NCBI Taxonomy" id="1208366"/>
    <lineage>
        <taxon>Eukaryota</taxon>
        <taxon>Fungi</taxon>
        <taxon>Dikarya</taxon>
        <taxon>Ascomycota</taxon>
        <taxon>Pezizomycotina</taxon>
        <taxon>Sordariomycetes</taxon>
        <taxon>Hypocreomycetidae</taxon>
        <taxon>Hypocreales</taxon>
        <taxon>Nectriaceae</taxon>
        <taxon>Fusarium</taxon>
        <taxon>Fusarium lateritium species complex</taxon>
    </lineage>
</organism>
<name>A0A8H4U4S1_9HYPO</name>